<comment type="caution">
    <text evidence="1">The sequence shown here is derived from an EMBL/GenBank/DDBJ whole genome shotgun (WGS) entry which is preliminary data.</text>
</comment>
<organism evidence="1 2">
    <name type="scientific">Gossypium arboreum</name>
    <name type="common">Tree cotton</name>
    <name type="synonym">Gossypium nanking</name>
    <dbReference type="NCBI Taxonomy" id="29729"/>
    <lineage>
        <taxon>Eukaryota</taxon>
        <taxon>Viridiplantae</taxon>
        <taxon>Streptophyta</taxon>
        <taxon>Embryophyta</taxon>
        <taxon>Tracheophyta</taxon>
        <taxon>Spermatophyta</taxon>
        <taxon>Magnoliopsida</taxon>
        <taxon>eudicotyledons</taxon>
        <taxon>Gunneridae</taxon>
        <taxon>Pentapetalae</taxon>
        <taxon>rosids</taxon>
        <taxon>malvids</taxon>
        <taxon>Malvales</taxon>
        <taxon>Malvaceae</taxon>
        <taxon>Malvoideae</taxon>
        <taxon>Gossypium</taxon>
    </lineage>
</organism>
<protein>
    <submittedName>
        <fullName evidence="1">Uncharacterized protein</fullName>
    </submittedName>
</protein>
<evidence type="ECO:0000313" key="2">
    <source>
        <dbReference type="Proteomes" id="UP000032142"/>
    </source>
</evidence>
<name>A0A0B0MT20_GOSAR</name>
<keyword evidence="2" id="KW-1185">Reference proteome</keyword>
<reference evidence="2" key="1">
    <citation type="submission" date="2014-09" db="EMBL/GenBank/DDBJ databases">
        <authorList>
            <person name="Mudge J."/>
            <person name="Ramaraj T."/>
            <person name="Lindquist I.E."/>
            <person name="Bharti A.K."/>
            <person name="Sundararajan A."/>
            <person name="Cameron C.T."/>
            <person name="Woodward J.E."/>
            <person name="May G.D."/>
            <person name="Brubaker C."/>
            <person name="Broadhvest J."/>
            <person name="Wilkins T.A."/>
        </authorList>
    </citation>
    <scope>NUCLEOTIDE SEQUENCE</scope>
    <source>
        <strain evidence="2">cv. AKA8401</strain>
    </source>
</reference>
<accession>A0A0B0MT20</accession>
<dbReference type="Proteomes" id="UP000032142">
    <property type="component" value="Unassembled WGS sequence"/>
</dbReference>
<sequence length="15" mass="1530">MSGNFGNSGMNEVSV</sequence>
<evidence type="ECO:0000313" key="1">
    <source>
        <dbReference type="EMBL" id="KHG03885.1"/>
    </source>
</evidence>
<dbReference type="EMBL" id="JRRC01393771">
    <property type="protein sequence ID" value="KHG03885.1"/>
    <property type="molecule type" value="Genomic_DNA"/>
</dbReference>
<gene>
    <name evidence="1" type="ORF">F383_39482</name>
</gene>
<proteinExistence type="predicted"/>